<name>A0A183T8S1_SCHSO</name>
<sequence>MPRASHDVAKIGQPCTAEALNTEIRFHFMTRADNEGSDQWSSLKTSVYGAAENILGCAQWRRSDRISGRTLWLSARTARARSHNDASFRQLRNMTEKSARDDRQKCWSGIVTYMEQTSNFGDARKLFQIIRQVSGEPSTLSGSVRDVNGGFSTDSSAKADRWLEHFEHLNFDGQQITPSLSSVSEFHPSPAYAVSYDRLPRQKLPMKYRGYKTTGRPEWTVFPQKSTRAVLPLWHPCFMTK</sequence>
<keyword evidence="2" id="KW-1185">Reference proteome</keyword>
<dbReference type="EMBL" id="UYSU01037606">
    <property type="protein sequence ID" value="VDL99254.1"/>
    <property type="molecule type" value="Genomic_DNA"/>
</dbReference>
<protein>
    <submittedName>
        <fullName evidence="1 3">Uncharacterized protein</fullName>
    </submittedName>
</protein>
<evidence type="ECO:0000313" key="3">
    <source>
        <dbReference type="WBParaSite" id="SSLN_0001336701-mRNA-1"/>
    </source>
</evidence>
<dbReference type="OrthoDB" id="6246804at2759"/>
<reference evidence="3" key="1">
    <citation type="submission" date="2016-06" db="UniProtKB">
        <authorList>
            <consortium name="WormBaseParasite"/>
        </authorList>
    </citation>
    <scope>IDENTIFICATION</scope>
</reference>
<gene>
    <name evidence="1" type="ORF">SSLN_LOCUS12869</name>
</gene>
<proteinExistence type="predicted"/>
<evidence type="ECO:0000313" key="2">
    <source>
        <dbReference type="Proteomes" id="UP000275846"/>
    </source>
</evidence>
<evidence type="ECO:0000313" key="1">
    <source>
        <dbReference type="EMBL" id="VDL99254.1"/>
    </source>
</evidence>
<dbReference type="AlphaFoldDB" id="A0A183T8S1"/>
<organism evidence="3">
    <name type="scientific">Schistocephalus solidus</name>
    <name type="common">Tapeworm</name>
    <dbReference type="NCBI Taxonomy" id="70667"/>
    <lineage>
        <taxon>Eukaryota</taxon>
        <taxon>Metazoa</taxon>
        <taxon>Spiralia</taxon>
        <taxon>Lophotrochozoa</taxon>
        <taxon>Platyhelminthes</taxon>
        <taxon>Cestoda</taxon>
        <taxon>Eucestoda</taxon>
        <taxon>Diphyllobothriidea</taxon>
        <taxon>Diphyllobothriidae</taxon>
        <taxon>Schistocephalus</taxon>
    </lineage>
</organism>
<reference evidence="1 2" key="2">
    <citation type="submission" date="2018-11" db="EMBL/GenBank/DDBJ databases">
        <authorList>
            <consortium name="Pathogen Informatics"/>
        </authorList>
    </citation>
    <scope>NUCLEOTIDE SEQUENCE [LARGE SCALE GENOMIC DNA]</scope>
    <source>
        <strain evidence="1 2">NST_G2</strain>
    </source>
</reference>
<dbReference type="WBParaSite" id="SSLN_0001336701-mRNA-1">
    <property type="protein sequence ID" value="SSLN_0001336701-mRNA-1"/>
    <property type="gene ID" value="SSLN_0001336701"/>
</dbReference>
<dbReference type="Proteomes" id="UP000275846">
    <property type="component" value="Unassembled WGS sequence"/>
</dbReference>
<accession>A0A183T8S1</accession>